<feature type="region of interest" description="Disordered" evidence="9">
    <location>
        <begin position="441"/>
        <end position="470"/>
    </location>
</feature>
<dbReference type="Gene3D" id="3.30.40.10">
    <property type="entry name" value="Zinc/RING finger domain, C3HC4 (zinc finger)"/>
    <property type="match status" value="1"/>
</dbReference>
<dbReference type="OrthoDB" id="8062037at2759"/>
<dbReference type="Pfam" id="PF13639">
    <property type="entry name" value="zf-RING_2"/>
    <property type="match status" value="1"/>
</dbReference>
<evidence type="ECO:0000256" key="4">
    <source>
        <dbReference type="ARBA" id="ARBA00022771"/>
    </source>
</evidence>
<dbReference type="Proteomes" id="UP000271098">
    <property type="component" value="Unassembled WGS sequence"/>
</dbReference>
<dbReference type="GO" id="GO:0016020">
    <property type="term" value="C:membrane"/>
    <property type="evidence" value="ECO:0007669"/>
    <property type="project" value="UniProtKB-SubCell"/>
</dbReference>
<reference evidence="12 13" key="2">
    <citation type="submission" date="2018-11" db="EMBL/GenBank/DDBJ databases">
        <authorList>
            <consortium name="Pathogen Informatics"/>
        </authorList>
    </citation>
    <scope>NUCLEOTIDE SEQUENCE [LARGE SCALE GENOMIC DNA]</scope>
</reference>
<feature type="transmembrane region" description="Helical" evidence="10">
    <location>
        <begin position="12"/>
        <end position="33"/>
    </location>
</feature>
<dbReference type="WBParaSite" id="GPUH_0001087601-mRNA-1">
    <property type="protein sequence ID" value="GPUH_0001087601-mRNA-1"/>
    <property type="gene ID" value="GPUH_0001087601"/>
</dbReference>
<evidence type="ECO:0000256" key="2">
    <source>
        <dbReference type="ARBA" id="ARBA00022692"/>
    </source>
</evidence>
<evidence type="ECO:0000313" key="13">
    <source>
        <dbReference type="Proteomes" id="UP000271098"/>
    </source>
</evidence>
<dbReference type="AlphaFoldDB" id="A0A183DQ72"/>
<dbReference type="SUPFAM" id="SSF57850">
    <property type="entry name" value="RING/U-box"/>
    <property type="match status" value="1"/>
</dbReference>
<feature type="compositionally biased region" description="Low complexity" evidence="9">
    <location>
        <begin position="458"/>
        <end position="467"/>
    </location>
</feature>
<feature type="domain" description="RING-type" evidence="11">
    <location>
        <begin position="394"/>
        <end position="436"/>
    </location>
</feature>
<dbReference type="PROSITE" id="PS50089">
    <property type="entry name" value="ZF_RING_2"/>
    <property type="match status" value="1"/>
</dbReference>
<name>A0A183DQ72_9BILA</name>
<dbReference type="PANTHER" id="PTHR47168:SF1">
    <property type="entry name" value="OS02G0798600 PROTEIN"/>
    <property type="match status" value="1"/>
</dbReference>
<evidence type="ECO:0000256" key="3">
    <source>
        <dbReference type="ARBA" id="ARBA00022723"/>
    </source>
</evidence>
<evidence type="ECO:0000256" key="5">
    <source>
        <dbReference type="ARBA" id="ARBA00022833"/>
    </source>
</evidence>
<dbReference type="PANTHER" id="PTHR47168">
    <property type="entry name" value="RING ZINC FINGER DOMAIN SUPERFAMILY PROTEIN-RELATED"/>
    <property type="match status" value="1"/>
</dbReference>
<sequence length="700" mass="76956">MHPHHHQHMHGRITICCDGAFILFIVTSIIRFANAQYILEVWERKAGGFHTVLQCDATGADFGGDISAQVPGANATGCSYFTSPEDSCEDTIVEVAATAAKMHPHHHQHMHGRITICCDGAFILFIVTSIIRFANAQYILEVWERKAGGFHTVLQCDATGADFGGDISAQVPGANATGCSSTWLLQSTYCPKLCIFRTIARDATTIMQLYLVVIAAFLKRAEFWLLPCYFQAYHAQRGKPEAFSALIIYNDEGHVPVPMAGSKYADRVLIPVVMVSHVCMSNMMGRFSADKGYVTALRAIPGYYDLVKYLIPLVAVIAFCFVVLCISLVSGNVLFLRNSFFFHYKSFQVMLRNHVQFALMNLLKAKNYAFYLVATVYFTLCGHTEFSGDAEESCAICIDEFVEGEKLRILPCGHAYHCKCIDPWLTKMRKVCPICKRKVLSSGQSDSSDSEIERNNPSTASTSTTTSRENAPLLQNAEPVCCLLHVCGALRPPPLRVVILSPNDIPRLPRTARLPAPSTVTRESSGASAGVVPAPVQLVSESVRRTLRPYYQHIVNRSLQFPWRTMPTNEAAAAESSGTEEQLHEVQMPAAADSVHPGRSMVAGRCRHPATSGNADGTEQDSQHIIPPDLPADDLGQWSNVYHVAFKDEDDSFLSCTALETANLAIIVSASESDDTVSTVCVTTTDEEKETIDDNQLQQP</sequence>
<evidence type="ECO:0000313" key="14">
    <source>
        <dbReference type="WBParaSite" id="GPUH_0001087601-mRNA-1"/>
    </source>
</evidence>
<feature type="transmembrane region" description="Helical" evidence="10">
    <location>
        <begin position="357"/>
        <end position="380"/>
    </location>
</feature>
<keyword evidence="4 8" id="KW-0863">Zinc-finger</keyword>
<dbReference type="InterPro" id="IPR001841">
    <property type="entry name" value="Znf_RING"/>
</dbReference>
<keyword evidence="6 10" id="KW-1133">Transmembrane helix</keyword>
<reference evidence="14" key="1">
    <citation type="submission" date="2016-06" db="UniProtKB">
        <authorList>
            <consortium name="WormBaseParasite"/>
        </authorList>
    </citation>
    <scope>IDENTIFICATION</scope>
</reference>
<protein>
    <submittedName>
        <fullName evidence="14">RING-type domain-containing protein</fullName>
    </submittedName>
</protein>
<organism evidence="14">
    <name type="scientific">Gongylonema pulchrum</name>
    <dbReference type="NCBI Taxonomy" id="637853"/>
    <lineage>
        <taxon>Eukaryota</taxon>
        <taxon>Metazoa</taxon>
        <taxon>Ecdysozoa</taxon>
        <taxon>Nematoda</taxon>
        <taxon>Chromadorea</taxon>
        <taxon>Rhabditida</taxon>
        <taxon>Spirurina</taxon>
        <taxon>Spiruromorpha</taxon>
        <taxon>Spiruroidea</taxon>
        <taxon>Gongylonematidae</taxon>
        <taxon>Gongylonema</taxon>
    </lineage>
</organism>
<keyword evidence="2 10" id="KW-0812">Transmembrane</keyword>
<evidence type="ECO:0000313" key="12">
    <source>
        <dbReference type="EMBL" id="VDN18014.1"/>
    </source>
</evidence>
<evidence type="ECO:0000256" key="1">
    <source>
        <dbReference type="ARBA" id="ARBA00004167"/>
    </source>
</evidence>
<proteinExistence type="predicted"/>
<comment type="subcellular location">
    <subcellularLocation>
        <location evidence="1">Membrane</location>
        <topology evidence="1">Single-pass membrane protein</topology>
    </subcellularLocation>
</comment>
<keyword evidence="13" id="KW-1185">Reference proteome</keyword>
<dbReference type="GO" id="GO:0008270">
    <property type="term" value="F:zinc ion binding"/>
    <property type="evidence" value="ECO:0007669"/>
    <property type="project" value="UniProtKB-KW"/>
</dbReference>
<evidence type="ECO:0000256" key="7">
    <source>
        <dbReference type="ARBA" id="ARBA00023136"/>
    </source>
</evidence>
<dbReference type="InterPro" id="IPR013083">
    <property type="entry name" value="Znf_RING/FYVE/PHD"/>
</dbReference>
<dbReference type="EMBL" id="UYRT01078200">
    <property type="protein sequence ID" value="VDN18014.1"/>
    <property type="molecule type" value="Genomic_DNA"/>
</dbReference>
<evidence type="ECO:0000256" key="10">
    <source>
        <dbReference type="SAM" id="Phobius"/>
    </source>
</evidence>
<gene>
    <name evidence="12" type="ORF">GPUH_LOCUS10863</name>
</gene>
<dbReference type="InterPro" id="IPR051653">
    <property type="entry name" value="E3_ligase_sorting_rcpt"/>
</dbReference>
<evidence type="ECO:0000259" key="11">
    <source>
        <dbReference type="PROSITE" id="PS50089"/>
    </source>
</evidence>
<evidence type="ECO:0000256" key="8">
    <source>
        <dbReference type="PROSITE-ProRule" id="PRU00175"/>
    </source>
</evidence>
<feature type="transmembrane region" description="Helical" evidence="10">
    <location>
        <begin position="309"/>
        <end position="336"/>
    </location>
</feature>
<evidence type="ECO:0000256" key="9">
    <source>
        <dbReference type="SAM" id="MobiDB-lite"/>
    </source>
</evidence>
<accession>A0A183DQ72</accession>
<keyword evidence="7 10" id="KW-0472">Membrane</keyword>
<keyword evidence="5" id="KW-0862">Zinc</keyword>
<keyword evidence="3" id="KW-0479">Metal-binding</keyword>
<dbReference type="SMART" id="SM00184">
    <property type="entry name" value="RING"/>
    <property type="match status" value="1"/>
</dbReference>
<evidence type="ECO:0000256" key="6">
    <source>
        <dbReference type="ARBA" id="ARBA00022989"/>
    </source>
</evidence>